<accession>A0AB39HUD2</accession>
<organism evidence="1">
    <name type="scientific">Ornithinibacillus sp. 4-3</name>
    <dbReference type="NCBI Taxonomy" id="3231488"/>
    <lineage>
        <taxon>Bacteria</taxon>
        <taxon>Bacillati</taxon>
        <taxon>Bacillota</taxon>
        <taxon>Bacilli</taxon>
        <taxon>Bacillales</taxon>
        <taxon>Bacillaceae</taxon>
        <taxon>Ornithinibacillus</taxon>
    </lineage>
</organism>
<evidence type="ECO:0000313" key="1">
    <source>
        <dbReference type="EMBL" id="XDK33388.1"/>
    </source>
</evidence>
<dbReference type="RefSeq" id="WP_368654070.1">
    <property type="nucleotide sequence ID" value="NZ_CP162599.1"/>
</dbReference>
<dbReference type="EMBL" id="CP162599">
    <property type="protein sequence ID" value="XDK33388.1"/>
    <property type="molecule type" value="Genomic_DNA"/>
</dbReference>
<reference evidence="1" key="1">
    <citation type="submission" date="2024-07" db="EMBL/GenBank/DDBJ databases">
        <title>Halotolerant mesophilic bacterium Ornithinibacillus sp. 4-3, sp. nov., isolated from soil.</title>
        <authorList>
            <person name="Sidarenka A.V."/>
            <person name="Guliayeva D.E."/>
            <person name="Leanovich S.I."/>
            <person name="Hileuskaya K.S."/>
            <person name="Akhremchuk A.E."/>
            <person name="Sikolenko M.A."/>
            <person name="Valentovich L.N."/>
        </authorList>
    </citation>
    <scope>NUCLEOTIDE SEQUENCE</scope>
    <source>
        <strain evidence="1">4-3</strain>
    </source>
</reference>
<gene>
    <name evidence="1" type="ORF">AB4Y30_03250</name>
</gene>
<protein>
    <recommendedName>
        <fullName evidence="2">DUF2507 domain-containing protein</fullName>
    </recommendedName>
</protein>
<dbReference type="AlphaFoldDB" id="A0AB39HUD2"/>
<sequence>MTVRISMFEAYLIETIRSKGMDSQQLLDLVKQSDYEQLNQFDDTFDYQILTDAYKDHPEIIEKAITEEYKVKFVTQPGIKRFLGLKFDFEEGKDFQMIDDKFTNIHFTAEQLSQFTTLLSANWKISKKEETEDGKQIVDIRLSVHQ</sequence>
<name>A0AB39HUD2_9BACI</name>
<evidence type="ECO:0008006" key="2">
    <source>
        <dbReference type="Google" id="ProtNLM"/>
    </source>
</evidence>
<proteinExistence type="predicted"/>